<dbReference type="AlphaFoldDB" id="A0A937FD89"/>
<protein>
    <submittedName>
        <fullName evidence="1">Uncharacterized protein</fullName>
    </submittedName>
</protein>
<organism evidence="1 2">
    <name type="scientific">Fulvivirga sediminis</name>
    <dbReference type="NCBI Taxonomy" id="2803949"/>
    <lineage>
        <taxon>Bacteria</taxon>
        <taxon>Pseudomonadati</taxon>
        <taxon>Bacteroidota</taxon>
        <taxon>Cytophagia</taxon>
        <taxon>Cytophagales</taxon>
        <taxon>Fulvivirgaceae</taxon>
        <taxon>Fulvivirga</taxon>
    </lineage>
</organism>
<name>A0A937FD89_9BACT</name>
<gene>
    <name evidence="1" type="ORF">JL102_19810</name>
</gene>
<sequence length="177" mass="19838">MKASLILLKLITLSGCILLAGLLSTSAQVPVTGSMTDILAQPFYRKINKVNMKMTATVAANSVALAGVEKVLAKEQLHLTTYNPMYIAEKISINKFINTDSYDLIATRYKTVKLIDDHEFMKRSKILLFMQVILAREAKNANSYLQPNNFISEGDRILLLLSSLEKVIQLSIEHEDY</sequence>
<comment type="caution">
    <text evidence="1">The sequence shown here is derived from an EMBL/GenBank/DDBJ whole genome shotgun (WGS) entry which is preliminary data.</text>
</comment>
<dbReference type="RefSeq" id="WP_202246200.1">
    <property type="nucleotide sequence ID" value="NZ_JAESIY010000012.1"/>
</dbReference>
<dbReference type="Proteomes" id="UP000659388">
    <property type="component" value="Unassembled WGS sequence"/>
</dbReference>
<proteinExistence type="predicted"/>
<reference evidence="1" key="1">
    <citation type="submission" date="2021-01" db="EMBL/GenBank/DDBJ databases">
        <title>Fulvivirga kasyanovii gen. nov., sp nov., a novel member of the phylum Bacteroidetes isolated from seawater in a mussel farm.</title>
        <authorList>
            <person name="Zhao L.-H."/>
            <person name="Wang Z.-J."/>
        </authorList>
    </citation>
    <scope>NUCLEOTIDE SEQUENCE</scope>
    <source>
        <strain evidence="1">2943</strain>
    </source>
</reference>
<keyword evidence="2" id="KW-1185">Reference proteome</keyword>
<accession>A0A937FD89</accession>
<evidence type="ECO:0000313" key="2">
    <source>
        <dbReference type="Proteomes" id="UP000659388"/>
    </source>
</evidence>
<evidence type="ECO:0000313" key="1">
    <source>
        <dbReference type="EMBL" id="MBL3658408.1"/>
    </source>
</evidence>
<dbReference type="EMBL" id="JAESIY010000012">
    <property type="protein sequence ID" value="MBL3658408.1"/>
    <property type="molecule type" value="Genomic_DNA"/>
</dbReference>